<dbReference type="Proteomes" id="UP000198584">
    <property type="component" value="Unassembled WGS sequence"/>
</dbReference>
<keyword evidence="10" id="KW-0460">Magnesium</keyword>
<dbReference type="NCBIfam" id="TIGR01494">
    <property type="entry name" value="ATPase_P-type"/>
    <property type="match status" value="1"/>
</dbReference>
<dbReference type="AlphaFoldDB" id="A0A1H3Z1T3"/>
<dbReference type="OrthoDB" id="9813266at2"/>
<dbReference type="InterPro" id="IPR023298">
    <property type="entry name" value="ATPase_P-typ_TM_dom_sf"/>
</dbReference>
<dbReference type="PANTHER" id="PTHR43079">
    <property type="entry name" value="PROBABLE CADMIUM/ZINC-TRANSPORTING ATPASE HMA1"/>
    <property type="match status" value="1"/>
</dbReference>
<dbReference type="GO" id="GO:0016887">
    <property type="term" value="F:ATP hydrolysis activity"/>
    <property type="evidence" value="ECO:0007669"/>
    <property type="project" value="InterPro"/>
</dbReference>
<dbReference type="InterPro" id="IPR023214">
    <property type="entry name" value="HAD_sf"/>
</dbReference>
<protein>
    <submittedName>
        <fullName evidence="17">Cd2+/Zn2+-exporting ATPase</fullName>
    </submittedName>
</protein>
<keyword evidence="4 15" id="KW-1003">Cell membrane</keyword>
<keyword evidence="3" id="KW-0813">Transport</keyword>
<dbReference type="PRINTS" id="PR00941">
    <property type="entry name" value="CDATPASE"/>
</dbReference>
<dbReference type="InterPro" id="IPR044492">
    <property type="entry name" value="P_typ_ATPase_HD_dom"/>
</dbReference>
<evidence type="ECO:0000256" key="2">
    <source>
        <dbReference type="ARBA" id="ARBA00006024"/>
    </source>
</evidence>
<evidence type="ECO:0000256" key="10">
    <source>
        <dbReference type="ARBA" id="ARBA00022842"/>
    </source>
</evidence>
<dbReference type="InterPro" id="IPR018303">
    <property type="entry name" value="ATPase_P-typ_P_site"/>
</dbReference>
<evidence type="ECO:0000256" key="12">
    <source>
        <dbReference type="ARBA" id="ARBA00022989"/>
    </source>
</evidence>
<dbReference type="NCBIfam" id="TIGR01511">
    <property type="entry name" value="ATPase-IB1_Cu"/>
    <property type="match status" value="1"/>
</dbReference>
<proteinExistence type="inferred from homology"/>
<dbReference type="InterPro" id="IPR001757">
    <property type="entry name" value="P_typ_ATPase"/>
</dbReference>
<evidence type="ECO:0000256" key="13">
    <source>
        <dbReference type="ARBA" id="ARBA00023065"/>
    </source>
</evidence>
<dbReference type="InterPro" id="IPR023299">
    <property type="entry name" value="ATPase_P-typ_cyto_dom_N"/>
</dbReference>
<keyword evidence="11" id="KW-1278">Translocase</keyword>
<dbReference type="SUPFAM" id="SSF81653">
    <property type="entry name" value="Calcium ATPase, transduction domain A"/>
    <property type="match status" value="1"/>
</dbReference>
<dbReference type="GO" id="GO:0046872">
    <property type="term" value="F:metal ion binding"/>
    <property type="evidence" value="ECO:0007669"/>
    <property type="project" value="UniProtKB-KW"/>
</dbReference>
<dbReference type="SFLD" id="SFLDS00003">
    <property type="entry name" value="Haloacid_Dehalogenase"/>
    <property type="match status" value="1"/>
</dbReference>
<keyword evidence="13" id="KW-0406">Ion transport</keyword>
<sequence length="645" mass="70287">MSSEARAVSTKQVPAAHKQQPIIWWEKFKEHIELIAAIVSGIFIITAWIFEGSMSYRLFVALHLSAFVIGGFAKAKEGIEETIENKELNVEMLMIFAAAGSAMIGYWTEGAILIFIFALSGALETYTMNKSQREISSLMDLQPEEALRLRNGREELISVKDLQLGDHILIKAGERVPSDGKIIKGRTSLDESAITGESVPVTKETDGEVFAGTVNINGSITVEITKPSDETLFQKIIQLVQSAQSEKSPSQLFIERFEGTYVKIVLIVVALMMFLPHFLFGWSWTDTIYRAMILLVVASPCALVASIMPATLSAISNGARNGVLFKGGVHLENLSHLKAIAFDKTGTLTKGKPEVTDVYFRSDQESAKVLSVLASIERESNHPLAQAIVNYTDTLPDIERMEITNMQDLAGNGVTAEVDEVTWKIGKPGFLGKDAAETFHNGVLETLAQQGKTVVFIGDDEGIAGVVALKDTVRKETKDAIKVLQKHGIYTVMLTGDNETTAKAIAKEAGLDNYVAECMPEEKVEQVKILRNTFENVGMVGDGINDAPALATANVGIAMGEGTDVALETADIVLMKNDLPKIANAIKLSERMNKIVRQNVVFSILVIMVLIISNFLQLLDLPLGVIGHEGSTILVILNGLRLLKT</sequence>
<evidence type="ECO:0000256" key="8">
    <source>
        <dbReference type="ARBA" id="ARBA00022741"/>
    </source>
</evidence>
<evidence type="ECO:0000313" key="18">
    <source>
        <dbReference type="Proteomes" id="UP000198584"/>
    </source>
</evidence>
<dbReference type="SUPFAM" id="SSF56784">
    <property type="entry name" value="HAD-like"/>
    <property type="match status" value="1"/>
</dbReference>
<evidence type="ECO:0000256" key="6">
    <source>
        <dbReference type="ARBA" id="ARBA00022692"/>
    </source>
</evidence>
<dbReference type="InterPro" id="IPR036412">
    <property type="entry name" value="HAD-like_sf"/>
</dbReference>
<dbReference type="STRING" id="571932.SAMN05421743_10385"/>
<dbReference type="InterPro" id="IPR051949">
    <property type="entry name" value="Cation_Transport_ATPase"/>
</dbReference>
<feature type="transmembrane region" description="Helical" evidence="15">
    <location>
        <begin position="288"/>
        <end position="312"/>
    </location>
</feature>
<evidence type="ECO:0000256" key="4">
    <source>
        <dbReference type="ARBA" id="ARBA00022475"/>
    </source>
</evidence>
<reference evidence="18" key="1">
    <citation type="submission" date="2016-10" db="EMBL/GenBank/DDBJ databases">
        <authorList>
            <person name="Varghese N."/>
            <person name="Submissions S."/>
        </authorList>
    </citation>
    <scope>NUCLEOTIDE SEQUENCE [LARGE SCALE GENOMIC DNA]</scope>
    <source>
        <strain evidence="18">CCM7597</strain>
    </source>
</reference>
<dbReference type="Pfam" id="PF00702">
    <property type="entry name" value="Hydrolase"/>
    <property type="match status" value="1"/>
</dbReference>
<dbReference type="GO" id="GO:0019829">
    <property type="term" value="F:ATPase-coupled monoatomic cation transmembrane transporter activity"/>
    <property type="evidence" value="ECO:0007669"/>
    <property type="project" value="InterPro"/>
</dbReference>
<evidence type="ECO:0000256" key="1">
    <source>
        <dbReference type="ARBA" id="ARBA00004651"/>
    </source>
</evidence>
<dbReference type="InterPro" id="IPR008250">
    <property type="entry name" value="ATPase_P-typ_transduc_dom_A_sf"/>
</dbReference>
<keyword evidence="9 15" id="KW-0067">ATP-binding</keyword>
<dbReference type="GO" id="GO:0005524">
    <property type="term" value="F:ATP binding"/>
    <property type="evidence" value="ECO:0007669"/>
    <property type="project" value="UniProtKB-UniRule"/>
</dbReference>
<dbReference type="Pfam" id="PF00122">
    <property type="entry name" value="E1-E2_ATPase"/>
    <property type="match status" value="1"/>
</dbReference>
<feature type="transmembrane region" description="Helical" evidence="15">
    <location>
        <begin position="112"/>
        <end position="129"/>
    </location>
</feature>
<dbReference type="InterPro" id="IPR059000">
    <property type="entry name" value="ATPase_P-type_domA"/>
</dbReference>
<dbReference type="EMBL" id="FNQR01000003">
    <property type="protein sequence ID" value="SEA17284.1"/>
    <property type="molecule type" value="Genomic_DNA"/>
</dbReference>
<organism evidence="17 18">
    <name type="scientific">Thalassobacillus cyri</name>
    <dbReference type="NCBI Taxonomy" id="571932"/>
    <lineage>
        <taxon>Bacteria</taxon>
        <taxon>Bacillati</taxon>
        <taxon>Bacillota</taxon>
        <taxon>Bacilli</taxon>
        <taxon>Bacillales</taxon>
        <taxon>Bacillaceae</taxon>
        <taxon>Thalassobacillus</taxon>
    </lineage>
</organism>
<dbReference type="RefSeq" id="WP_093042897.1">
    <property type="nucleotide sequence ID" value="NZ_FNQR01000003.1"/>
</dbReference>
<keyword evidence="8 15" id="KW-0547">Nucleotide-binding</keyword>
<evidence type="ECO:0000256" key="14">
    <source>
        <dbReference type="ARBA" id="ARBA00023136"/>
    </source>
</evidence>
<dbReference type="GO" id="GO:0005886">
    <property type="term" value="C:plasma membrane"/>
    <property type="evidence" value="ECO:0007669"/>
    <property type="project" value="UniProtKB-SubCell"/>
</dbReference>
<evidence type="ECO:0000256" key="3">
    <source>
        <dbReference type="ARBA" id="ARBA00022448"/>
    </source>
</evidence>
<dbReference type="Gene3D" id="3.40.50.1000">
    <property type="entry name" value="HAD superfamily/HAD-like"/>
    <property type="match status" value="1"/>
</dbReference>
<dbReference type="InterPro" id="IPR027256">
    <property type="entry name" value="P-typ_ATPase_IB"/>
</dbReference>
<feature type="transmembrane region" description="Helical" evidence="15">
    <location>
        <begin position="600"/>
        <end position="619"/>
    </location>
</feature>
<dbReference type="PROSITE" id="PS00154">
    <property type="entry name" value="ATPASE_E1_E2"/>
    <property type="match status" value="1"/>
</dbReference>
<gene>
    <name evidence="17" type="ORF">SAMN05421743_10385</name>
</gene>
<keyword evidence="14 15" id="KW-0472">Membrane</keyword>
<keyword evidence="7 15" id="KW-0479">Metal-binding</keyword>
<evidence type="ECO:0000256" key="9">
    <source>
        <dbReference type="ARBA" id="ARBA00022840"/>
    </source>
</evidence>
<comment type="subcellular location">
    <subcellularLocation>
        <location evidence="1">Cell membrane</location>
        <topology evidence="1">Multi-pass membrane protein</topology>
    </subcellularLocation>
</comment>
<evidence type="ECO:0000256" key="15">
    <source>
        <dbReference type="RuleBase" id="RU362081"/>
    </source>
</evidence>
<keyword evidence="18" id="KW-1185">Reference proteome</keyword>
<evidence type="ECO:0000313" key="17">
    <source>
        <dbReference type="EMBL" id="SEA17284.1"/>
    </source>
</evidence>
<dbReference type="PANTHER" id="PTHR43079:SF1">
    <property type="entry name" value="CADMIUM_ZINC-TRANSPORTING ATPASE HMA1, CHLOROPLASTIC-RELATED"/>
    <property type="match status" value="1"/>
</dbReference>
<dbReference type="SFLD" id="SFLDF00027">
    <property type="entry name" value="p-type_atpase"/>
    <property type="match status" value="1"/>
</dbReference>
<dbReference type="FunFam" id="2.70.150.10:FF:000002">
    <property type="entry name" value="Copper-transporting ATPase 1, putative"/>
    <property type="match status" value="1"/>
</dbReference>
<keyword evidence="12 15" id="KW-1133">Transmembrane helix</keyword>
<dbReference type="Gene3D" id="2.70.150.10">
    <property type="entry name" value="Calcium-transporting ATPase, cytoplasmic transduction domain A"/>
    <property type="match status" value="1"/>
</dbReference>
<dbReference type="PROSITE" id="PS01229">
    <property type="entry name" value="COF_2"/>
    <property type="match status" value="1"/>
</dbReference>
<dbReference type="SFLD" id="SFLDG00002">
    <property type="entry name" value="C1.7:_P-type_atpase_like"/>
    <property type="match status" value="1"/>
</dbReference>
<feature type="transmembrane region" description="Helical" evidence="15">
    <location>
        <begin position="32"/>
        <end position="50"/>
    </location>
</feature>
<dbReference type="NCBIfam" id="TIGR01512">
    <property type="entry name" value="ATPase-IB2_Cd"/>
    <property type="match status" value="1"/>
</dbReference>
<feature type="transmembrane region" description="Helical" evidence="15">
    <location>
        <begin position="261"/>
        <end position="282"/>
    </location>
</feature>
<evidence type="ECO:0000256" key="7">
    <source>
        <dbReference type="ARBA" id="ARBA00022723"/>
    </source>
</evidence>
<evidence type="ECO:0000256" key="5">
    <source>
        <dbReference type="ARBA" id="ARBA00022553"/>
    </source>
</evidence>
<dbReference type="CDD" id="cd07551">
    <property type="entry name" value="P-type_ATPase_HM_ZosA_PfeT-like"/>
    <property type="match status" value="1"/>
</dbReference>
<dbReference type="Gene3D" id="3.40.1110.10">
    <property type="entry name" value="Calcium-transporting ATPase, cytoplasmic domain N"/>
    <property type="match status" value="1"/>
</dbReference>
<keyword evidence="6 15" id="KW-0812">Transmembrane</keyword>
<comment type="similarity">
    <text evidence="2 15">Belongs to the cation transport ATPase (P-type) (TC 3.A.3) family. Type IB subfamily.</text>
</comment>
<dbReference type="SUPFAM" id="SSF81665">
    <property type="entry name" value="Calcium ATPase, transmembrane domain M"/>
    <property type="match status" value="1"/>
</dbReference>
<dbReference type="PRINTS" id="PR00119">
    <property type="entry name" value="CATATPASE"/>
</dbReference>
<evidence type="ECO:0000259" key="16">
    <source>
        <dbReference type="Pfam" id="PF00122"/>
    </source>
</evidence>
<feature type="domain" description="P-type ATPase A" evidence="16">
    <location>
        <begin position="141"/>
        <end position="241"/>
    </location>
</feature>
<accession>A0A1H3Z1T3</accession>
<evidence type="ECO:0000256" key="11">
    <source>
        <dbReference type="ARBA" id="ARBA00022967"/>
    </source>
</evidence>
<dbReference type="FunFam" id="3.40.50.1000:FF:000020">
    <property type="entry name" value="Probable cation-transporting P-type ATPase"/>
    <property type="match status" value="1"/>
</dbReference>
<name>A0A1H3Z1T3_9BACI</name>
<dbReference type="NCBIfam" id="TIGR01525">
    <property type="entry name" value="ATPase-IB_hvy"/>
    <property type="match status" value="1"/>
</dbReference>
<keyword evidence="5" id="KW-0597">Phosphoprotein</keyword>